<comment type="similarity">
    <text evidence="1">Belongs to the GSP E family.</text>
</comment>
<protein>
    <submittedName>
        <fullName evidence="3">Twitching mobility protein</fullName>
    </submittedName>
</protein>
<dbReference type="Gene3D" id="3.40.50.300">
    <property type="entry name" value="P-loop containing nucleotide triphosphate hydrolases"/>
    <property type="match status" value="1"/>
</dbReference>
<feature type="domain" description="Bacterial type II secretion system protein E" evidence="2">
    <location>
        <begin position="194"/>
        <end position="208"/>
    </location>
</feature>
<evidence type="ECO:0000256" key="1">
    <source>
        <dbReference type="ARBA" id="ARBA00006611"/>
    </source>
</evidence>
<gene>
    <name evidence="3" type="primary">pilT</name>
    <name evidence="3" type="ORF">ERS852523_00394</name>
</gene>
<dbReference type="OrthoDB" id="9808272at2"/>
<reference evidence="3 4" key="1">
    <citation type="submission" date="2015-09" db="EMBL/GenBank/DDBJ databases">
        <authorList>
            <consortium name="Pathogen Informatics"/>
        </authorList>
    </citation>
    <scope>NUCLEOTIDE SEQUENCE [LARGE SCALE GENOMIC DNA]</scope>
    <source>
        <strain evidence="3 4">2789STDY5834911</strain>
    </source>
</reference>
<dbReference type="EMBL" id="CZAW01000003">
    <property type="protein sequence ID" value="CUP05295.1"/>
    <property type="molecule type" value="Genomic_DNA"/>
</dbReference>
<dbReference type="InterPro" id="IPR006321">
    <property type="entry name" value="PilT/PilU"/>
</dbReference>
<dbReference type="GO" id="GO:0016887">
    <property type="term" value="F:ATP hydrolysis activity"/>
    <property type="evidence" value="ECO:0007669"/>
    <property type="project" value="InterPro"/>
</dbReference>
<evidence type="ECO:0000313" key="3">
    <source>
        <dbReference type="EMBL" id="CUP05295.1"/>
    </source>
</evidence>
<dbReference type="RefSeq" id="WP_055149308.1">
    <property type="nucleotide sequence ID" value="NZ_CZAW01000003.1"/>
</dbReference>
<dbReference type="InterPro" id="IPR003593">
    <property type="entry name" value="AAA+_ATPase"/>
</dbReference>
<evidence type="ECO:0000259" key="2">
    <source>
        <dbReference type="PROSITE" id="PS00662"/>
    </source>
</evidence>
<dbReference type="GO" id="GO:0005524">
    <property type="term" value="F:ATP binding"/>
    <property type="evidence" value="ECO:0007669"/>
    <property type="project" value="InterPro"/>
</dbReference>
<proteinExistence type="inferred from homology"/>
<dbReference type="SUPFAM" id="SSF52540">
    <property type="entry name" value="P-loop containing nucleoside triphosphate hydrolases"/>
    <property type="match status" value="1"/>
</dbReference>
<dbReference type="InterPro" id="IPR027417">
    <property type="entry name" value="P-loop_NTPase"/>
</dbReference>
<dbReference type="CDD" id="cd01131">
    <property type="entry name" value="PilT"/>
    <property type="match status" value="1"/>
</dbReference>
<dbReference type="Gene3D" id="3.30.450.90">
    <property type="match status" value="1"/>
</dbReference>
<organism evidence="3 4">
    <name type="scientific">Blautia wexlerae</name>
    <dbReference type="NCBI Taxonomy" id="418240"/>
    <lineage>
        <taxon>Bacteria</taxon>
        <taxon>Bacillati</taxon>
        <taxon>Bacillota</taxon>
        <taxon>Clostridia</taxon>
        <taxon>Lachnospirales</taxon>
        <taxon>Lachnospiraceae</taxon>
        <taxon>Blautia</taxon>
    </lineage>
</organism>
<dbReference type="InterPro" id="IPR001482">
    <property type="entry name" value="T2SS/T4SS_dom"/>
</dbReference>
<dbReference type="Pfam" id="PF00437">
    <property type="entry name" value="T2SSE"/>
    <property type="match status" value="1"/>
</dbReference>
<dbReference type="AlphaFoldDB" id="A0A174K756"/>
<dbReference type="InterPro" id="IPR050921">
    <property type="entry name" value="T4SS_GSP_E_ATPase"/>
</dbReference>
<dbReference type="PANTHER" id="PTHR30486:SF16">
    <property type="entry name" value="TWITCHING MOTILITY PROTEIN PILT"/>
    <property type="match status" value="1"/>
</dbReference>
<accession>A0A174K756</accession>
<sequence length="354" mass="39552">MYNLDEILIQSVKVRASDIHLTTGRPPSYRIDGVLAPIEGERLTPQMLEDILMPLMDVRHREELQNNGQTDFAYAISGVGRFRVNVFKQRGTLASVMRSLPFNIPEPEDLGIPAEVVEMTTRKRGLILVTGPTGSGKSTTLASLIHVINRNYPYHIITLEDPIEYLHRHDKSVVNQREIGSDSTNYAQALRAALREDPDVILVGEMRDLETISTAITAAETGHLVFSTLHTIGADKTIDRIIDVFPPNQQQQIRIQLASVLECVVSQQLLKKADGSGRVAALEILFANNAVRNLIRESKTYQISSVMQTSKRAGMQTMDDALYDLYMRKLIDGDNAVTYAQDPVSMNKKVSFDF</sequence>
<dbReference type="PANTHER" id="PTHR30486">
    <property type="entry name" value="TWITCHING MOTILITY PROTEIN PILT"/>
    <property type="match status" value="1"/>
</dbReference>
<name>A0A174K756_9FIRM</name>
<evidence type="ECO:0000313" key="4">
    <source>
        <dbReference type="Proteomes" id="UP000095712"/>
    </source>
</evidence>
<dbReference type="NCBIfam" id="TIGR01420">
    <property type="entry name" value="pilT_fam"/>
    <property type="match status" value="1"/>
</dbReference>
<dbReference type="PROSITE" id="PS00662">
    <property type="entry name" value="T2SP_E"/>
    <property type="match status" value="1"/>
</dbReference>
<dbReference type="SMART" id="SM00382">
    <property type="entry name" value="AAA"/>
    <property type="match status" value="1"/>
</dbReference>
<dbReference type="Proteomes" id="UP000095712">
    <property type="component" value="Unassembled WGS sequence"/>
</dbReference>